<keyword evidence="3" id="KW-1185">Reference proteome</keyword>
<dbReference type="PATRIC" id="fig|66430.4.peg.5539"/>
<protein>
    <submittedName>
        <fullName evidence="2">Uncharacterized protein</fullName>
    </submittedName>
</protein>
<accession>A0A0J6XZC9</accession>
<comment type="caution">
    <text evidence="2">The sequence shown here is derived from an EMBL/GenBank/DDBJ whole genome shotgun (WGS) entry which is preliminary data.</text>
</comment>
<dbReference type="Proteomes" id="UP000035932">
    <property type="component" value="Unassembled WGS sequence"/>
</dbReference>
<evidence type="ECO:0000313" key="2">
    <source>
        <dbReference type="EMBL" id="KMO99632.1"/>
    </source>
</evidence>
<dbReference type="AlphaFoldDB" id="A0A0J6XZC9"/>
<name>A0A0J6XZC9_9ACTN</name>
<gene>
    <name evidence="2" type="ORF">ACS04_01220</name>
</gene>
<sequence length="85" mass="9255">MRYSVSGKRSARARMLTWAPSGSDWMCRPTPIASSDSSRLWASRLLTTVKLAARGTLTCLTPETPPDRAVPRGARSDAGMARLSF</sequence>
<dbReference type="EMBL" id="LFML01000006">
    <property type="protein sequence ID" value="KMO99632.1"/>
    <property type="molecule type" value="Genomic_DNA"/>
</dbReference>
<proteinExistence type="predicted"/>
<feature type="region of interest" description="Disordered" evidence="1">
    <location>
        <begin position="60"/>
        <end position="85"/>
    </location>
</feature>
<reference evidence="2 3" key="1">
    <citation type="submission" date="2015-06" db="EMBL/GenBank/DDBJ databases">
        <title>Recapitulation of the evolution of biosynthetic gene clusters reveals hidden chemical diversity on bacterial genomes.</title>
        <authorList>
            <person name="Cruz-Morales P."/>
            <person name="Martinez-Guerrero C."/>
            <person name="Morales-Escalante M.A."/>
            <person name="Yanez-Guerra L.A."/>
            <person name="Kopp J.F."/>
            <person name="Feldmann J."/>
            <person name="Ramos-Aboites H.E."/>
            <person name="Barona-Gomez F."/>
        </authorList>
    </citation>
    <scope>NUCLEOTIDE SEQUENCE [LARGE SCALE GENOMIC DNA]</scope>
    <source>
        <strain evidence="2 3">ATCC 31245</strain>
    </source>
</reference>
<evidence type="ECO:0000313" key="3">
    <source>
        <dbReference type="Proteomes" id="UP000035932"/>
    </source>
</evidence>
<organism evidence="2 3">
    <name type="scientific">Streptomyces roseus</name>
    <dbReference type="NCBI Taxonomy" id="66430"/>
    <lineage>
        <taxon>Bacteria</taxon>
        <taxon>Bacillati</taxon>
        <taxon>Actinomycetota</taxon>
        <taxon>Actinomycetes</taxon>
        <taxon>Kitasatosporales</taxon>
        <taxon>Streptomycetaceae</taxon>
        <taxon>Streptomyces</taxon>
    </lineage>
</organism>
<evidence type="ECO:0000256" key="1">
    <source>
        <dbReference type="SAM" id="MobiDB-lite"/>
    </source>
</evidence>